<organism evidence="11 12">
    <name type="scientific">Pichia kluyveri</name>
    <name type="common">Yeast</name>
    <dbReference type="NCBI Taxonomy" id="36015"/>
    <lineage>
        <taxon>Eukaryota</taxon>
        <taxon>Fungi</taxon>
        <taxon>Dikarya</taxon>
        <taxon>Ascomycota</taxon>
        <taxon>Saccharomycotina</taxon>
        <taxon>Pichiomycetes</taxon>
        <taxon>Pichiales</taxon>
        <taxon>Pichiaceae</taxon>
        <taxon>Pichia</taxon>
    </lineage>
</organism>
<feature type="coiled-coil region" evidence="9">
    <location>
        <begin position="87"/>
        <end position="121"/>
    </location>
</feature>
<dbReference type="GO" id="GO:0006357">
    <property type="term" value="P:regulation of transcription by RNA polymerase II"/>
    <property type="evidence" value="ECO:0007669"/>
    <property type="project" value="TreeGrafter"/>
</dbReference>
<keyword evidence="5 8" id="KW-0010">Activator</keyword>
<reference evidence="11 12" key="1">
    <citation type="journal article" date="2023" name="Elife">
        <title>Identification of key yeast species and microbe-microbe interactions impacting larval growth of Drosophila in the wild.</title>
        <authorList>
            <person name="Mure A."/>
            <person name="Sugiura Y."/>
            <person name="Maeda R."/>
            <person name="Honda K."/>
            <person name="Sakurai N."/>
            <person name="Takahashi Y."/>
            <person name="Watada M."/>
            <person name="Katoh T."/>
            <person name="Gotoh A."/>
            <person name="Gotoh Y."/>
            <person name="Taniguchi I."/>
            <person name="Nakamura K."/>
            <person name="Hayashi T."/>
            <person name="Katayama T."/>
            <person name="Uemura T."/>
            <person name="Hattori Y."/>
        </authorList>
    </citation>
    <scope>NUCLEOTIDE SEQUENCE [LARGE SCALE GENOMIC DNA]</scope>
    <source>
        <strain evidence="11 12">PK-24</strain>
    </source>
</reference>
<dbReference type="InterPro" id="IPR021384">
    <property type="entry name" value="Mediator_Med21"/>
</dbReference>
<gene>
    <name evidence="11" type="ORF">DAPK24_045780</name>
</gene>
<evidence type="ECO:0000313" key="11">
    <source>
        <dbReference type="EMBL" id="GMM47980.1"/>
    </source>
</evidence>
<comment type="subunit">
    <text evidence="8">Component of the Mediator complex.</text>
</comment>
<comment type="similarity">
    <text evidence="2 8">Belongs to the Mediator complex subunit 21 family.</text>
</comment>
<dbReference type="PANTHER" id="PTHR13381:SF0">
    <property type="entry name" value="MEDIATOR OF RNA POLYMERASE II TRANSCRIPTION SUBUNIT 21"/>
    <property type="match status" value="1"/>
</dbReference>
<dbReference type="EMBL" id="BTGB01000009">
    <property type="protein sequence ID" value="GMM47980.1"/>
    <property type="molecule type" value="Genomic_DNA"/>
</dbReference>
<dbReference type="SUPFAM" id="SSF140718">
    <property type="entry name" value="Mediator hinge subcomplex-like"/>
    <property type="match status" value="1"/>
</dbReference>
<dbReference type="GO" id="GO:0003712">
    <property type="term" value="F:transcription coregulator activity"/>
    <property type="evidence" value="ECO:0007669"/>
    <property type="project" value="TreeGrafter"/>
</dbReference>
<dbReference type="InterPro" id="IPR037212">
    <property type="entry name" value="Med7/Med21-like"/>
</dbReference>
<keyword evidence="7 8" id="KW-0539">Nucleus</keyword>
<evidence type="ECO:0000256" key="4">
    <source>
        <dbReference type="ARBA" id="ARBA00023015"/>
    </source>
</evidence>
<comment type="subcellular location">
    <subcellularLocation>
        <location evidence="1 8">Nucleus</location>
    </subcellularLocation>
</comment>
<dbReference type="AlphaFoldDB" id="A0AAV5R8W9"/>
<keyword evidence="4 8" id="KW-0805">Transcription regulation</keyword>
<keyword evidence="12" id="KW-1185">Reference proteome</keyword>
<comment type="caution">
    <text evidence="11">The sequence shown here is derived from an EMBL/GenBank/DDBJ whole genome shotgun (WGS) entry which is preliminary data.</text>
</comment>
<protein>
    <recommendedName>
        <fullName evidence="3 8">Mediator of RNA polymerase II transcription subunit 21</fullName>
    </recommendedName>
</protein>
<evidence type="ECO:0000256" key="3">
    <source>
        <dbReference type="ARBA" id="ARBA00019691"/>
    </source>
</evidence>
<dbReference type="Proteomes" id="UP001378960">
    <property type="component" value="Unassembled WGS sequence"/>
</dbReference>
<evidence type="ECO:0000256" key="8">
    <source>
        <dbReference type="RuleBase" id="RU366036"/>
    </source>
</evidence>
<dbReference type="Gene3D" id="6.10.280.10">
    <property type="entry name" value="Mediator complex, subunit Med21"/>
    <property type="match status" value="1"/>
</dbReference>
<evidence type="ECO:0000313" key="12">
    <source>
        <dbReference type="Proteomes" id="UP001378960"/>
    </source>
</evidence>
<comment type="function">
    <text evidence="8">Component of the Mediator complex, a coactivator involved in the regulated transcription of nearly all RNA polymerase II-dependent genes. Mediator functions as a bridge to convey information from gene-specific regulatory proteins to the basal RNA polymerase II transcription machinery. Mediator is recruited to promoters by direct interactions with regulatory proteins and serves as a scaffold for the assembly of a functional preinitiation complex with RNA polymerase II and the general transcription factors.</text>
</comment>
<keyword evidence="6 8" id="KW-0804">Transcription</keyword>
<sequence>MTDRLTQLQLCMDQLIDILFSALSYVDQNHDTVPLNPADPKEIDPNRNPPTEFDFQSSQQELATDIILKTRQILTIIDTLPGVGVTKAEQLSTIKDLRNQLKNAEIEKSKAIDKKEKLVELVNSLILEVGDTISKTR</sequence>
<evidence type="ECO:0000256" key="1">
    <source>
        <dbReference type="ARBA" id="ARBA00004123"/>
    </source>
</evidence>
<evidence type="ECO:0000256" key="10">
    <source>
        <dbReference type="SAM" id="MobiDB-lite"/>
    </source>
</evidence>
<feature type="region of interest" description="Disordered" evidence="10">
    <location>
        <begin position="35"/>
        <end position="54"/>
    </location>
</feature>
<proteinExistence type="inferred from homology"/>
<evidence type="ECO:0000256" key="6">
    <source>
        <dbReference type="ARBA" id="ARBA00023163"/>
    </source>
</evidence>
<evidence type="ECO:0000256" key="9">
    <source>
        <dbReference type="SAM" id="Coils"/>
    </source>
</evidence>
<evidence type="ECO:0000256" key="2">
    <source>
        <dbReference type="ARBA" id="ARBA00005770"/>
    </source>
</evidence>
<dbReference type="GO" id="GO:0016592">
    <property type="term" value="C:mediator complex"/>
    <property type="evidence" value="ECO:0007669"/>
    <property type="project" value="UniProtKB-UniRule"/>
</dbReference>
<evidence type="ECO:0000256" key="7">
    <source>
        <dbReference type="ARBA" id="ARBA00023242"/>
    </source>
</evidence>
<keyword evidence="9" id="KW-0175">Coiled coil</keyword>
<accession>A0AAV5R8W9</accession>
<dbReference type="Pfam" id="PF11221">
    <property type="entry name" value="Med21"/>
    <property type="match status" value="1"/>
</dbReference>
<evidence type="ECO:0000256" key="5">
    <source>
        <dbReference type="ARBA" id="ARBA00023159"/>
    </source>
</evidence>
<name>A0AAV5R8W9_PICKL</name>
<dbReference type="PANTHER" id="PTHR13381">
    <property type="entry name" value="RNA POLYMERASE II HOLOENZYME COMPONENT SRB7"/>
    <property type="match status" value="1"/>
</dbReference>